<reference evidence="2 3" key="1">
    <citation type="submission" date="2016-02" db="EMBL/GenBank/DDBJ databases">
        <title>Draft genome sequence of Hydrogenophaga sp. LPB0072.</title>
        <authorList>
            <person name="Shin S.-K."/>
            <person name="Yi H."/>
        </authorList>
    </citation>
    <scope>NUCLEOTIDE SEQUENCE [LARGE SCALE GENOMIC DNA]</scope>
    <source>
        <strain evidence="2 3">LPB0072</strain>
    </source>
</reference>
<evidence type="ECO:0000313" key="2">
    <source>
        <dbReference type="EMBL" id="OAD41691.1"/>
    </source>
</evidence>
<evidence type="ECO:0000313" key="1">
    <source>
        <dbReference type="EMBL" id="AOW13406.1"/>
    </source>
</evidence>
<protein>
    <submittedName>
        <fullName evidence="1">Uncharacterized protein</fullName>
    </submittedName>
</protein>
<gene>
    <name evidence="1" type="ORF">LPB072_11625</name>
    <name evidence="2" type="ORF">LPB72_10245</name>
</gene>
<proteinExistence type="predicted"/>
<dbReference type="Proteomes" id="UP000185680">
    <property type="component" value="Chromosome"/>
</dbReference>
<dbReference type="Proteomes" id="UP000185657">
    <property type="component" value="Unassembled WGS sequence"/>
</dbReference>
<dbReference type="AlphaFoldDB" id="A0A162SYE5"/>
<organism evidence="1 4">
    <name type="scientific">Hydrogenophaga crassostreae</name>
    <dbReference type="NCBI Taxonomy" id="1763535"/>
    <lineage>
        <taxon>Bacteria</taxon>
        <taxon>Pseudomonadati</taxon>
        <taxon>Pseudomonadota</taxon>
        <taxon>Betaproteobacteria</taxon>
        <taxon>Burkholderiales</taxon>
        <taxon>Comamonadaceae</taxon>
        <taxon>Hydrogenophaga</taxon>
    </lineage>
</organism>
<name>A0A162SYE5_9BURK</name>
<reference evidence="1 4" key="2">
    <citation type="submission" date="2016-10" db="EMBL/GenBank/DDBJ databases">
        <title>Hydorgenophaga sp. LPB0072 isolated from gastropod.</title>
        <authorList>
            <person name="Kim E."/>
            <person name="Yi H."/>
        </authorList>
    </citation>
    <scope>NUCLEOTIDE SEQUENCE [LARGE SCALE GENOMIC DNA]</scope>
    <source>
        <strain evidence="1 4">LPB0072</strain>
    </source>
</reference>
<evidence type="ECO:0000313" key="4">
    <source>
        <dbReference type="Proteomes" id="UP000185680"/>
    </source>
</evidence>
<accession>A0A162SYE5</accession>
<dbReference type="OrthoDB" id="8969741at2"/>
<dbReference type="RefSeq" id="WP_066089785.1">
    <property type="nucleotide sequence ID" value="NZ_CP017476.1"/>
</dbReference>
<sequence>MSNELVSFSEVRWSERCVQIAAEAARKCENSHDRYTVLFSEQVDLELATLPDAMRFKAIVQAQRWDYVSATQRAIVKLALPERSIT</sequence>
<dbReference type="KEGG" id="hyl:LPB072_11625"/>
<dbReference type="STRING" id="1763535.LPB072_11625"/>
<evidence type="ECO:0000313" key="3">
    <source>
        <dbReference type="Proteomes" id="UP000185657"/>
    </source>
</evidence>
<keyword evidence="3" id="KW-1185">Reference proteome</keyword>
<dbReference type="EMBL" id="CP017476">
    <property type="protein sequence ID" value="AOW13406.1"/>
    <property type="molecule type" value="Genomic_DNA"/>
</dbReference>
<dbReference type="EMBL" id="LVWD01000013">
    <property type="protein sequence ID" value="OAD41691.1"/>
    <property type="molecule type" value="Genomic_DNA"/>
</dbReference>